<name>A0ACC3TBC5_LIPKO</name>
<dbReference type="Proteomes" id="UP001433508">
    <property type="component" value="Unassembled WGS sequence"/>
</dbReference>
<comment type="caution">
    <text evidence="1">The sequence shown here is derived from an EMBL/GenBank/DDBJ whole genome shotgun (WGS) entry which is preliminary data.</text>
</comment>
<accession>A0ACC3TBC5</accession>
<reference evidence="2" key="1">
    <citation type="journal article" date="2024" name="Front. Bioeng. Biotechnol.">
        <title>Genome-scale model development and genomic sequencing of the oleaginous clade Lipomyces.</title>
        <authorList>
            <person name="Czajka J.J."/>
            <person name="Han Y."/>
            <person name="Kim J."/>
            <person name="Mondo S.J."/>
            <person name="Hofstad B.A."/>
            <person name="Robles A."/>
            <person name="Haridas S."/>
            <person name="Riley R."/>
            <person name="LaButti K."/>
            <person name="Pangilinan J."/>
            <person name="Andreopoulos W."/>
            <person name="Lipzen A."/>
            <person name="Yan J."/>
            <person name="Wang M."/>
            <person name="Ng V."/>
            <person name="Grigoriev I.V."/>
            <person name="Spatafora J.W."/>
            <person name="Magnuson J.K."/>
            <person name="Baker S.E."/>
            <person name="Pomraning K.R."/>
        </authorList>
    </citation>
    <scope>NUCLEOTIDE SEQUENCE [LARGE SCALE GENOMIC DNA]</scope>
    <source>
        <strain evidence="2">CBS 7786</strain>
    </source>
</reference>
<sequence>MTIRVALIGAGSGPSAWAWRAHIPAFKELTAEKYDIVGILNSSLESSKTAIDYHGLTNSRPFQSIEEVIQSHADIVIVSVKVPDHFRLAEQLVQAGKNTFVEWPLGNGFQEAKKLTELAQQQGVRTAVGLQSRNSASILKAKELIATDKLGTVISTSFVGYTPNWGPRTRVGAYPDYLGDVKNGANLLTIPGGHALDAIRFVLGKDYSTISAKIINNFPKVEVIDTDGKPTGEFYNKSAPDQVLIIGTFAKNIPFSFHLIAGQGTELSRKLTWTIHGTLGDLLIEGPSGYTELNRLTLSFTSIEKPTENIDLTPEEYNPVVDNVKHLWQEYSKGHSGKQGFNFSGYPTFEDALELHKILDDVLRSSETGESIRYDD</sequence>
<proteinExistence type="predicted"/>
<gene>
    <name evidence="1" type="ORF">V1525DRAFT_2959</name>
</gene>
<dbReference type="EMBL" id="MU971335">
    <property type="protein sequence ID" value="KAK9241231.1"/>
    <property type="molecule type" value="Genomic_DNA"/>
</dbReference>
<evidence type="ECO:0000313" key="1">
    <source>
        <dbReference type="EMBL" id="KAK9241231.1"/>
    </source>
</evidence>
<protein>
    <submittedName>
        <fullName evidence="1">Uncharacterized protein</fullName>
    </submittedName>
</protein>
<evidence type="ECO:0000313" key="2">
    <source>
        <dbReference type="Proteomes" id="UP001433508"/>
    </source>
</evidence>
<keyword evidence="2" id="KW-1185">Reference proteome</keyword>
<organism evidence="1 2">
    <name type="scientific">Lipomyces kononenkoae</name>
    <name type="common">Yeast</name>
    <dbReference type="NCBI Taxonomy" id="34357"/>
    <lineage>
        <taxon>Eukaryota</taxon>
        <taxon>Fungi</taxon>
        <taxon>Dikarya</taxon>
        <taxon>Ascomycota</taxon>
        <taxon>Saccharomycotina</taxon>
        <taxon>Lipomycetes</taxon>
        <taxon>Lipomycetales</taxon>
        <taxon>Lipomycetaceae</taxon>
        <taxon>Lipomyces</taxon>
    </lineage>
</organism>